<proteinExistence type="predicted"/>
<reference evidence="3" key="1">
    <citation type="submission" date="2023-06" db="EMBL/GenBank/DDBJ databases">
        <title>Genome-scale phylogeny and comparative genomics of the fungal order Sordariales.</title>
        <authorList>
            <consortium name="Lawrence Berkeley National Laboratory"/>
            <person name="Hensen N."/>
            <person name="Bonometti L."/>
            <person name="Westerberg I."/>
            <person name="Brannstrom I.O."/>
            <person name="Guillou S."/>
            <person name="Cros-Aarteil S."/>
            <person name="Calhoun S."/>
            <person name="Haridas S."/>
            <person name="Kuo A."/>
            <person name="Mondo S."/>
            <person name="Pangilinan J."/>
            <person name="Riley R."/>
            <person name="Labutti K."/>
            <person name="Andreopoulos B."/>
            <person name="Lipzen A."/>
            <person name="Chen C."/>
            <person name="Yanf M."/>
            <person name="Daum C."/>
            <person name="Ng V."/>
            <person name="Clum A."/>
            <person name="Steindorff A."/>
            <person name="Ohm R."/>
            <person name="Martin F."/>
            <person name="Silar P."/>
            <person name="Natvig D."/>
            <person name="Lalanne C."/>
            <person name="Gautier V."/>
            <person name="Ament-Velasquez S.L."/>
            <person name="Kruys A."/>
            <person name="Hutchinson M.I."/>
            <person name="Powell A.J."/>
            <person name="Barry K."/>
            <person name="Miller A.N."/>
            <person name="Grigoriev I.V."/>
            <person name="Debuchy R."/>
            <person name="Gladieux P."/>
            <person name="Thoren M.H."/>
            <person name="Johannesson H."/>
        </authorList>
    </citation>
    <scope>NUCLEOTIDE SEQUENCE</scope>
    <source>
        <strain evidence="3">CBS 307.81</strain>
    </source>
</reference>
<dbReference type="AlphaFoldDB" id="A0AA39ZE76"/>
<dbReference type="EMBL" id="JAULSY010000044">
    <property type="protein sequence ID" value="KAK0669375.1"/>
    <property type="molecule type" value="Genomic_DNA"/>
</dbReference>
<evidence type="ECO:0000256" key="1">
    <source>
        <dbReference type="SAM" id="MobiDB-lite"/>
    </source>
</evidence>
<accession>A0AA39ZE76</accession>
<dbReference type="Proteomes" id="UP001174997">
    <property type="component" value="Unassembled WGS sequence"/>
</dbReference>
<name>A0AA39ZE76_9PEZI</name>
<sequence>MARPGGGDEHLPFPFPGGLYYPAKRRTVDIDADDYNDLYREQSRVKRPRYIQYAHYADTVAYQTAMGQNDHTANNLNPFGAAGAGGGGGGDRVADLPLLYHPHPHHHSYSPPSDPRPHHSRSRPSLSPDRSVSAPAPMERTASGLSIRPDPTESQQRCGSMELLEDAAAAQRVREHLANFTRRNPDSKHERILRSIITPRGRHGELQPLDNDSLESIFSAANEIFFNGRLSQRVRWDWSDETSTRYDCRVIGTTALRKKTDKGGRGFETLIVLSSTILRDKRYNCRRLLISTFLHELIHCYLFICCGFRARWEGGHTRGFREIAEMVDEWAGEGSRLYLGRVEADLELFRVEGSEESTDGYFAQQRGRQGSQYPCSGLAGHQQDHSSGDAGTQEVVKFQGGRDFVQIFPEDHNRGRSIGRSPSRRTDSSNAWWRQQRTVRPSPLFITYGAGTGGVSYGADEDDYIYPS</sequence>
<protein>
    <recommendedName>
        <fullName evidence="2">SprT-like domain-containing protein</fullName>
    </recommendedName>
</protein>
<comment type="caution">
    <text evidence="3">The sequence shown here is derived from an EMBL/GenBank/DDBJ whole genome shotgun (WGS) entry which is preliminary data.</text>
</comment>
<gene>
    <name evidence="3" type="ORF">QBC41DRAFT_109935</name>
</gene>
<dbReference type="InterPro" id="IPR006640">
    <property type="entry name" value="SprT-like_domain"/>
</dbReference>
<feature type="region of interest" description="Disordered" evidence="1">
    <location>
        <begin position="410"/>
        <end position="433"/>
    </location>
</feature>
<evidence type="ECO:0000313" key="3">
    <source>
        <dbReference type="EMBL" id="KAK0669375.1"/>
    </source>
</evidence>
<dbReference type="GO" id="GO:0006950">
    <property type="term" value="P:response to stress"/>
    <property type="evidence" value="ECO:0007669"/>
    <property type="project" value="UniProtKB-ARBA"/>
</dbReference>
<organism evidence="3 4">
    <name type="scientific">Cercophora samala</name>
    <dbReference type="NCBI Taxonomy" id="330535"/>
    <lineage>
        <taxon>Eukaryota</taxon>
        <taxon>Fungi</taxon>
        <taxon>Dikarya</taxon>
        <taxon>Ascomycota</taxon>
        <taxon>Pezizomycotina</taxon>
        <taxon>Sordariomycetes</taxon>
        <taxon>Sordariomycetidae</taxon>
        <taxon>Sordariales</taxon>
        <taxon>Lasiosphaeriaceae</taxon>
        <taxon>Cercophora</taxon>
    </lineage>
</organism>
<keyword evidence="4" id="KW-1185">Reference proteome</keyword>
<evidence type="ECO:0000313" key="4">
    <source>
        <dbReference type="Proteomes" id="UP001174997"/>
    </source>
</evidence>
<evidence type="ECO:0000259" key="2">
    <source>
        <dbReference type="Pfam" id="PF10263"/>
    </source>
</evidence>
<feature type="region of interest" description="Disordered" evidence="1">
    <location>
        <begin position="85"/>
        <end position="155"/>
    </location>
</feature>
<feature type="domain" description="SprT-like" evidence="2">
    <location>
        <begin position="214"/>
        <end position="331"/>
    </location>
</feature>
<dbReference type="Pfam" id="PF10263">
    <property type="entry name" value="SprT-like"/>
    <property type="match status" value="1"/>
</dbReference>